<protein>
    <submittedName>
        <fullName evidence="1">Putative secreted protein</fullName>
    </submittedName>
</protein>
<proteinExistence type="predicted"/>
<accession>A0A2M4C7I0</accession>
<dbReference type="EMBL" id="GGFJ01012133">
    <property type="protein sequence ID" value="MBW61274.1"/>
    <property type="molecule type" value="Transcribed_RNA"/>
</dbReference>
<organism evidence="1">
    <name type="scientific">Anopheles marajoara</name>
    <dbReference type="NCBI Taxonomy" id="58244"/>
    <lineage>
        <taxon>Eukaryota</taxon>
        <taxon>Metazoa</taxon>
        <taxon>Ecdysozoa</taxon>
        <taxon>Arthropoda</taxon>
        <taxon>Hexapoda</taxon>
        <taxon>Insecta</taxon>
        <taxon>Pterygota</taxon>
        <taxon>Neoptera</taxon>
        <taxon>Endopterygota</taxon>
        <taxon>Diptera</taxon>
        <taxon>Nematocera</taxon>
        <taxon>Culicoidea</taxon>
        <taxon>Culicidae</taxon>
        <taxon>Anophelinae</taxon>
        <taxon>Anopheles</taxon>
    </lineage>
</organism>
<sequence length="117" mass="12848">MFFPPVIGILPLVVAAPQEQFGVFLRGDSFSKAHACRLLLSSFTTLNRPALNSAATASRHMLAVSLCLPHFLQMNSMFSGSTLSMLYCSSVRPSQRACTQRRQSPHSIIFRSKSLSS</sequence>
<evidence type="ECO:0000313" key="1">
    <source>
        <dbReference type="EMBL" id="MBW61274.1"/>
    </source>
</evidence>
<dbReference type="AlphaFoldDB" id="A0A2M4C7I0"/>
<reference evidence="1" key="1">
    <citation type="submission" date="2018-01" db="EMBL/GenBank/DDBJ databases">
        <title>An insight into the sialome of Amazonian anophelines.</title>
        <authorList>
            <person name="Ribeiro J.M."/>
            <person name="Scarpassa V."/>
            <person name="Calvo E."/>
        </authorList>
    </citation>
    <scope>NUCLEOTIDE SEQUENCE</scope>
    <source>
        <tissue evidence="1">Salivary glands</tissue>
    </source>
</reference>
<name>A0A2M4C7I0_9DIPT</name>